<evidence type="ECO:0000256" key="6">
    <source>
        <dbReference type="ARBA" id="ARBA00023136"/>
    </source>
</evidence>
<sequence>MRISKPIIMLFLLPAILVYMSIFFYPTLRAVFMSFYEISNINSSISEWKFIGLDNYWGLFHNSYFLNSSLNVLKIWIIGGLIVFVMAFFFSVLISSGVRFKGFWRALIYLPNTVSVVVMSVIWLQYVYNPTFGLLTHVFRLLGLEQLANIQWTDDQHLFLSMLIAFCFGSIGYFLLILGAAMDRIPNDYYEAALLEGANTVYQFFHITLPLLRDVFKTTLVLWTVTAINFFVWSSIFGRNDPHTMTPGYYMYLKVFGGERISDTQAFNVGAGAAIGVLITVAIIGFSFLIGLLFRKDRLEY</sequence>
<dbReference type="SUPFAM" id="SSF161098">
    <property type="entry name" value="MetI-like"/>
    <property type="match status" value="1"/>
</dbReference>
<keyword evidence="5 7" id="KW-1133">Transmembrane helix</keyword>
<dbReference type="Pfam" id="PF00528">
    <property type="entry name" value="BPD_transp_1"/>
    <property type="match status" value="1"/>
</dbReference>
<evidence type="ECO:0000313" key="9">
    <source>
        <dbReference type="EMBL" id="OME65126.1"/>
    </source>
</evidence>
<feature type="transmembrane region" description="Helical" evidence="7">
    <location>
        <begin position="106"/>
        <end position="128"/>
    </location>
</feature>
<keyword evidence="6 7" id="KW-0472">Membrane</keyword>
<dbReference type="PROSITE" id="PS50928">
    <property type="entry name" value="ABC_TM1"/>
    <property type="match status" value="1"/>
</dbReference>
<evidence type="ECO:0000256" key="5">
    <source>
        <dbReference type="ARBA" id="ARBA00022989"/>
    </source>
</evidence>
<reference evidence="9 10" key="1">
    <citation type="submission" date="2016-11" db="EMBL/GenBank/DDBJ databases">
        <title>Paenibacillus species isolates.</title>
        <authorList>
            <person name="Beno S.M."/>
        </authorList>
    </citation>
    <scope>NUCLEOTIDE SEQUENCE [LARGE SCALE GENOMIC DNA]</scope>
    <source>
        <strain evidence="9 10">FSL H7-0443</strain>
    </source>
</reference>
<evidence type="ECO:0000256" key="1">
    <source>
        <dbReference type="ARBA" id="ARBA00004651"/>
    </source>
</evidence>
<dbReference type="Gene3D" id="1.10.3720.10">
    <property type="entry name" value="MetI-like"/>
    <property type="match status" value="1"/>
</dbReference>
<keyword evidence="4 7" id="KW-0812">Transmembrane</keyword>
<feature type="transmembrane region" description="Helical" evidence="7">
    <location>
        <begin position="158"/>
        <end position="181"/>
    </location>
</feature>
<dbReference type="PANTHER" id="PTHR30193:SF37">
    <property type="entry name" value="INNER MEMBRANE ABC TRANSPORTER PERMEASE PROTEIN YCJO"/>
    <property type="match status" value="1"/>
</dbReference>
<comment type="caution">
    <text evidence="9">The sequence shown here is derived from an EMBL/GenBank/DDBJ whole genome shotgun (WGS) entry which is preliminary data.</text>
</comment>
<keyword evidence="3" id="KW-1003">Cell membrane</keyword>
<dbReference type="InterPro" id="IPR000515">
    <property type="entry name" value="MetI-like"/>
</dbReference>
<protein>
    <submittedName>
        <fullName evidence="9">Sugar ABC transporter permease</fullName>
    </submittedName>
</protein>
<dbReference type="AlphaFoldDB" id="A0A1R0Z9W2"/>
<name>A0A1R0Z9W2_9BACL</name>
<evidence type="ECO:0000313" key="10">
    <source>
        <dbReference type="Proteomes" id="UP000187425"/>
    </source>
</evidence>
<evidence type="ECO:0000256" key="7">
    <source>
        <dbReference type="RuleBase" id="RU363032"/>
    </source>
</evidence>
<dbReference type="EMBL" id="MPTW01000021">
    <property type="protein sequence ID" value="OME65126.1"/>
    <property type="molecule type" value="Genomic_DNA"/>
</dbReference>
<dbReference type="CDD" id="cd06261">
    <property type="entry name" value="TM_PBP2"/>
    <property type="match status" value="1"/>
</dbReference>
<accession>A0A1R0Z9W2</accession>
<keyword evidence="2 7" id="KW-0813">Transport</keyword>
<gene>
    <name evidence="9" type="ORF">BSK65_25895</name>
</gene>
<evidence type="ECO:0000259" key="8">
    <source>
        <dbReference type="PROSITE" id="PS50928"/>
    </source>
</evidence>
<dbReference type="GO" id="GO:0005886">
    <property type="term" value="C:plasma membrane"/>
    <property type="evidence" value="ECO:0007669"/>
    <property type="project" value="UniProtKB-SubCell"/>
</dbReference>
<feature type="transmembrane region" description="Helical" evidence="7">
    <location>
        <begin position="269"/>
        <end position="294"/>
    </location>
</feature>
<dbReference type="InterPro" id="IPR051393">
    <property type="entry name" value="ABC_transporter_permease"/>
</dbReference>
<feature type="domain" description="ABC transmembrane type-1" evidence="8">
    <location>
        <begin position="69"/>
        <end position="290"/>
    </location>
</feature>
<dbReference type="Proteomes" id="UP000187425">
    <property type="component" value="Unassembled WGS sequence"/>
</dbReference>
<dbReference type="InterPro" id="IPR035906">
    <property type="entry name" value="MetI-like_sf"/>
</dbReference>
<dbReference type="OrthoDB" id="9786413at2"/>
<feature type="transmembrane region" description="Helical" evidence="7">
    <location>
        <begin position="220"/>
        <end position="238"/>
    </location>
</feature>
<evidence type="ECO:0000256" key="2">
    <source>
        <dbReference type="ARBA" id="ARBA00022448"/>
    </source>
</evidence>
<dbReference type="GO" id="GO:0055085">
    <property type="term" value="P:transmembrane transport"/>
    <property type="evidence" value="ECO:0007669"/>
    <property type="project" value="InterPro"/>
</dbReference>
<evidence type="ECO:0000256" key="3">
    <source>
        <dbReference type="ARBA" id="ARBA00022475"/>
    </source>
</evidence>
<feature type="transmembrane region" description="Helical" evidence="7">
    <location>
        <begin position="7"/>
        <end position="25"/>
    </location>
</feature>
<proteinExistence type="inferred from homology"/>
<organism evidence="9 10">
    <name type="scientific">Paenibacillus odorifer</name>
    <dbReference type="NCBI Taxonomy" id="189426"/>
    <lineage>
        <taxon>Bacteria</taxon>
        <taxon>Bacillati</taxon>
        <taxon>Bacillota</taxon>
        <taxon>Bacilli</taxon>
        <taxon>Bacillales</taxon>
        <taxon>Paenibacillaceae</taxon>
        <taxon>Paenibacillus</taxon>
    </lineage>
</organism>
<evidence type="ECO:0000256" key="4">
    <source>
        <dbReference type="ARBA" id="ARBA00022692"/>
    </source>
</evidence>
<comment type="subcellular location">
    <subcellularLocation>
        <location evidence="1 7">Cell membrane</location>
        <topology evidence="1 7">Multi-pass membrane protein</topology>
    </subcellularLocation>
</comment>
<dbReference type="PANTHER" id="PTHR30193">
    <property type="entry name" value="ABC TRANSPORTER PERMEASE PROTEIN"/>
    <property type="match status" value="1"/>
</dbReference>
<feature type="transmembrane region" description="Helical" evidence="7">
    <location>
        <begin position="75"/>
        <end position="94"/>
    </location>
</feature>
<dbReference type="RefSeq" id="WP_076286547.1">
    <property type="nucleotide sequence ID" value="NZ_MPTW01000021.1"/>
</dbReference>
<comment type="similarity">
    <text evidence="7">Belongs to the binding-protein-dependent transport system permease family.</text>
</comment>